<dbReference type="HOGENOM" id="CLU_055525_1_0_1"/>
<name>U5D7I3_AMBTC</name>
<accession>U5D7I3</accession>
<dbReference type="Gene3D" id="1.20.1280.50">
    <property type="match status" value="1"/>
</dbReference>
<sequence>MASPSCILQIETERRMASLSGSLPKELLMKVFILLPVKTLCRFRAVCKSWEGLLSSQSFLPSSLSSPRPFTLFLKDCDYGIKKMFFRSNFDPSNALSCNETQFQCEDDIKGFACSNGMVCCLIGLGSSVKLSIGNPLAQQNFCPIPKLETSIMSFGFSFDPNSRNFKILVHSYPYDIWIFDSSVGSWSLLNAQRGISLLPLSSFVCIGTTWYALSNDQQLLVSIDTKRKKWEKIWTPIGFGIMGANGFSCDKIQEWNGRLSYAMVTNEVLEAGIWVLYEDNQWVEVMTLDLKELGLRDFRLHPVVWFDEMFVMENEDNCVTYNSVNDQLKSFPPQWFKGHLVYRPTMFAWKQMEASRWSSLL</sequence>
<keyword evidence="3" id="KW-1185">Reference proteome</keyword>
<dbReference type="SMART" id="SM00256">
    <property type="entry name" value="FBOX"/>
    <property type="match status" value="1"/>
</dbReference>
<dbReference type="KEGG" id="atr:18445716"/>
<dbReference type="GO" id="GO:0031146">
    <property type="term" value="P:SCF-dependent proteasomal ubiquitin-dependent protein catabolic process"/>
    <property type="evidence" value="ECO:0000318"/>
    <property type="project" value="GO_Central"/>
</dbReference>
<dbReference type="Proteomes" id="UP000017836">
    <property type="component" value="Unassembled WGS sequence"/>
</dbReference>
<gene>
    <name evidence="2" type="ORF">AMTR_s00037p00183170</name>
</gene>
<dbReference type="PANTHER" id="PTHR31672:SF13">
    <property type="entry name" value="F-BOX PROTEIN CPR30-LIKE"/>
    <property type="match status" value="1"/>
</dbReference>
<dbReference type="InterPro" id="IPR036047">
    <property type="entry name" value="F-box-like_dom_sf"/>
</dbReference>
<organism evidence="2 3">
    <name type="scientific">Amborella trichopoda</name>
    <dbReference type="NCBI Taxonomy" id="13333"/>
    <lineage>
        <taxon>Eukaryota</taxon>
        <taxon>Viridiplantae</taxon>
        <taxon>Streptophyta</taxon>
        <taxon>Embryophyta</taxon>
        <taxon>Tracheophyta</taxon>
        <taxon>Spermatophyta</taxon>
        <taxon>Magnoliopsida</taxon>
        <taxon>Amborellales</taxon>
        <taxon>Amborellaceae</taxon>
        <taxon>Amborella</taxon>
    </lineage>
</organism>
<proteinExistence type="predicted"/>
<dbReference type="PANTHER" id="PTHR31672">
    <property type="entry name" value="BNACNNG10540D PROTEIN"/>
    <property type="match status" value="1"/>
</dbReference>
<dbReference type="InterPro" id="IPR001810">
    <property type="entry name" value="F-box_dom"/>
</dbReference>
<dbReference type="SUPFAM" id="SSF81383">
    <property type="entry name" value="F-box domain"/>
    <property type="match status" value="1"/>
</dbReference>
<dbReference type="OrthoDB" id="5314306at2759"/>
<dbReference type="Pfam" id="PF12937">
    <property type="entry name" value="F-box-like"/>
    <property type="match status" value="1"/>
</dbReference>
<evidence type="ECO:0000313" key="3">
    <source>
        <dbReference type="Proteomes" id="UP000017836"/>
    </source>
</evidence>
<feature type="domain" description="F-box" evidence="1">
    <location>
        <begin position="17"/>
        <end position="63"/>
    </location>
</feature>
<dbReference type="AlphaFoldDB" id="U5D7I3"/>
<protein>
    <recommendedName>
        <fullName evidence="1">F-box domain-containing protein</fullName>
    </recommendedName>
</protein>
<dbReference type="InterPro" id="IPR017451">
    <property type="entry name" value="F-box-assoc_interact_dom"/>
</dbReference>
<dbReference type="GO" id="GO:0004842">
    <property type="term" value="F:ubiquitin-protein transferase activity"/>
    <property type="evidence" value="ECO:0000318"/>
    <property type="project" value="GO_Central"/>
</dbReference>
<evidence type="ECO:0000313" key="2">
    <source>
        <dbReference type="EMBL" id="ERN17377.1"/>
    </source>
</evidence>
<evidence type="ECO:0000259" key="1">
    <source>
        <dbReference type="PROSITE" id="PS50181"/>
    </source>
</evidence>
<reference evidence="3" key="1">
    <citation type="journal article" date="2013" name="Science">
        <title>The Amborella genome and the evolution of flowering plants.</title>
        <authorList>
            <consortium name="Amborella Genome Project"/>
        </authorList>
    </citation>
    <scope>NUCLEOTIDE SEQUENCE [LARGE SCALE GENOMIC DNA]</scope>
</reference>
<dbReference type="InterPro" id="IPR050796">
    <property type="entry name" value="SCF_F-box_component"/>
</dbReference>
<dbReference type="PROSITE" id="PS50181">
    <property type="entry name" value="FBOX"/>
    <property type="match status" value="1"/>
</dbReference>
<dbReference type="OMA" id="TELCHPR"/>
<dbReference type="EMBL" id="KI392350">
    <property type="protein sequence ID" value="ERN17377.1"/>
    <property type="molecule type" value="Genomic_DNA"/>
</dbReference>
<dbReference type="Gramene" id="ERN17377">
    <property type="protein sequence ID" value="ERN17377"/>
    <property type="gene ID" value="AMTR_s00037p00183170"/>
</dbReference>
<dbReference type="NCBIfam" id="TIGR01640">
    <property type="entry name" value="F_box_assoc_1"/>
    <property type="match status" value="1"/>
</dbReference>